<comment type="catalytic activity">
    <reaction evidence="7">
        <text>L-cysteinyl-[prolipoprotein] + a 1,2-diacyl-sn-glycero-3-phospho-(1'-sn-glycerol) = an S-1,2-diacyl-sn-glyceryl-L-cysteinyl-[prolipoprotein] + sn-glycerol 1-phosphate + H(+)</text>
        <dbReference type="Rhea" id="RHEA:56712"/>
        <dbReference type="Rhea" id="RHEA-COMP:14679"/>
        <dbReference type="Rhea" id="RHEA-COMP:14680"/>
        <dbReference type="ChEBI" id="CHEBI:15378"/>
        <dbReference type="ChEBI" id="CHEBI:29950"/>
        <dbReference type="ChEBI" id="CHEBI:57685"/>
        <dbReference type="ChEBI" id="CHEBI:64716"/>
        <dbReference type="ChEBI" id="CHEBI:140658"/>
        <dbReference type="EC" id="2.5.1.145"/>
    </reaction>
</comment>
<evidence type="ECO:0000313" key="8">
    <source>
        <dbReference type="EMBL" id="MBL4933821.1"/>
    </source>
</evidence>
<gene>
    <name evidence="7 8" type="primary">lgt</name>
    <name evidence="8" type="ORF">JK634_18720</name>
</gene>
<accession>A0A937K502</accession>
<comment type="caution">
    <text evidence="8">The sequence shown here is derived from an EMBL/GenBank/DDBJ whole genome shotgun (WGS) entry which is preliminary data.</text>
</comment>
<evidence type="ECO:0000313" key="9">
    <source>
        <dbReference type="Proteomes" id="UP000623681"/>
    </source>
</evidence>
<feature type="transmembrane region" description="Helical" evidence="7">
    <location>
        <begin position="157"/>
        <end position="174"/>
    </location>
</feature>
<feature type="transmembrane region" description="Helical" evidence="7">
    <location>
        <begin position="87"/>
        <end position="105"/>
    </location>
</feature>
<dbReference type="GO" id="GO:0005886">
    <property type="term" value="C:plasma membrane"/>
    <property type="evidence" value="ECO:0007669"/>
    <property type="project" value="UniProtKB-SubCell"/>
</dbReference>
<evidence type="ECO:0000256" key="4">
    <source>
        <dbReference type="ARBA" id="ARBA00022692"/>
    </source>
</evidence>
<evidence type="ECO:0000256" key="2">
    <source>
        <dbReference type="ARBA" id="ARBA00022475"/>
    </source>
</evidence>
<protein>
    <recommendedName>
        <fullName evidence="7">Phosphatidylglycerol--prolipoprotein diacylglyceryl transferase</fullName>
        <ecNumber evidence="7">2.5.1.145</ecNumber>
    </recommendedName>
</protein>
<dbReference type="EMBL" id="JAESWA010000028">
    <property type="protein sequence ID" value="MBL4933821.1"/>
    <property type="molecule type" value="Genomic_DNA"/>
</dbReference>
<evidence type="ECO:0000256" key="6">
    <source>
        <dbReference type="ARBA" id="ARBA00023136"/>
    </source>
</evidence>
<comment type="pathway">
    <text evidence="7">Protein modification; lipoprotein biosynthesis (diacylglyceryl transfer).</text>
</comment>
<dbReference type="NCBIfam" id="TIGR00544">
    <property type="entry name" value="lgt"/>
    <property type="match status" value="1"/>
</dbReference>
<organism evidence="8 9">
    <name type="scientific">Clostridium paridis</name>
    <dbReference type="NCBI Taxonomy" id="2803863"/>
    <lineage>
        <taxon>Bacteria</taxon>
        <taxon>Bacillati</taxon>
        <taxon>Bacillota</taxon>
        <taxon>Clostridia</taxon>
        <taxon>Eubacteriales</taxon>
        <taxon>Clostridiaceae</taxon>
        <taxon>Clostridium</taxon>
    </lineage>
</organism>
<dbReference type="PANTHER" id="PTHR30589:SF0">
    <property type="entry name" value="PHOSPHATIDYLGLYCEROL--PROLIPOPROTEIN DIACYLGLYCERYL TRANSFERASE"/>
    <property type="match status" value="1"/>
</dbReference>
<feature type="binding site" evidence="7">
    <location>
        <position position="130"/>
    </location>
    <ligand>
        <name>a 1,2-diacyl-sn-glycero-3-phospho-(1'-sn-glycerol)</name>
        <dbReference type="ChEBI" id="CHEBI:64716"/>
    </ligand>
</feature>
<evidence type="ECO:0000256" key="1">
    <source>
        <dbReference type="ARBA" id="ARBA00007150"/>
    </source>
</evidence>
<evidence type="ECO:0000256" key="3">
    <source>
        <dbReference type="ARBA" id="ARBA00022679"/>
    </source>
</evidence>
<keyword evidence="4 7" id="KW-0812">Transmembrane</keyword>
<keyword evidence="3 7" id="KW-0808">Transferase</keyword>
<dbReference type="InterPro" id="IPR001640">
    <property type="entry name" value="Lgt"/>
</dbReference>
<comment type="similarity">
    <text evidence="1 7">Belongs to the Lgt family.</text>
</comment>
<dbReference type="Pfam" id="PF01790">
    <property type="entry name" value="LGT"/>
    <property type="match status" value="1"/>
</dbReference>
<feature type="transmembrane region" description="Helical" evidence="7">
    <location>
        <begin position="253"/>
        <end position="274"/>
    </location>
</feature>
<dbReference type="PANTHER" id="PTHR30589">
    <property type="entry name" value="PROLIPOPROTEIN DIACYLGLYCERYL TRANSFERASE"/>
    <property type="match status" value="1"/>
</dbReference>
<evidence type="ECO:0000256" key="5">
    <source>
        <dbReference type="ARBA" id="ARBA00022989"/>
    </source>
</evidence>
<dbReference type="HAMAP" id="MF_01147">
    <property type="entry name" value="Lgt"/>
    <property type="match status" value="1"/>
</dbReference>
<dbReference type="GO" id="GO:0008961">
    <property type="term" value="F:phosphatidylglycerol-prolipoprotein diacylglyceryl transferase activity"/>
    <property type="evidence" value="ECO:0007669"/>
    <property type="project" value="UniProtKB-UniRule"/>
</dbReference>
<sequence>MKELFSIGPIHIYFFGLMIAVGIISGIFFSSWMGKRKGVNEDTILNAVICVVISGIVGARLFYIIFYNPTYYIANPSEIFSIDEGGLSVHGGIAVALIVGYIYSVKTRVSFLKLADILVVAVALAQGIGRVGCDVFGKVMTKVMPWGINIDGSILHPTQMYEFVLDYLLFVFLWRKSEKQKYQGQILINYIIGFAVIRGIVELFRNNPIIYGAFSISHLLSLLLIIIGIIAYLYLRKNEKYRINESEGTKTSIYMFILIYVVLVTVSSLIYYIVQG</sequence>
<reference evidence="8" key="1">
    <citation type="submission" date="2021-01" db="EMBL/GenBank/DDBJ databases">
        <title>Genome public.</title>
        <authorList>
            <person name="Liu C."/>
            <person name="Sun Q."/>
        </authorList>
    </citation>
    <scope>NUCLEOTIDE SEQUENCE</scope>
    <source>
        <strain evidence="8">YIM B02565</strain>
    </source>
</reference>
<proteinExistence type="inferred from homology"/>
<dbReference type="RefSeq" id="WP_202769285.1">
    <property type="nucleotide sequence ID" value="NZ_JAESWA010000028.1"/>
</dbReference>
<comment type="subcellular location">
    <subcellularLocation>
        <location evidence="7">Cell membrane</location>
        <topology evidence="7">Multi-pass membrane protein</topology>
    </subcellularLocation>
</comment>
<feature type="transmembrane region" description="Helical" evidence="7">
    <location>
        <begin position="12"/>
        <end position="32"/>
    </location>
</feature>
<evidence type="ECO:0000256" key="7">
    <source>
        <dbReference type="HAMAP-Rule" id="MF_01147"/>
    </source>
</evidence>
<keyword evidence="5 7" id="KW-1133">Transmembrane helix</keyword>
<feature type="transmembrane region" description="Helical" evidence="7">
    <location>
        <begin position="210"/>
        <end position="233"/>
    </location>
</feature>
<keyword evidence="2 7" id="KW-1003">Cell membrane</keyword>
<feature type="transmembrane region" description="Helical" evidence="7">
    <location>
        <begin position="186"/>
        <end position="204"/>
    </location>
</feature>
<keyword evidence="6 7" id="KW-0472">Membrane</keyword>
<comment type="function">
    <text evidence="7">Catalyzes the transfer of the diacylglyceryl group from phosphatidylglycerol to the sulfhydryl group of the N-terminal cysteine of a prolipoprotein, the first step in the formation of mature lipoproteins.</text>
</comment>
<feature type="transmembrane region" description="Helical" evidence="7">
    <location>
        <begin position="44"/>
        <end position="67"/>
    </location>
</feature>
<dbReference type="GO" id="GO:0042158">
    <property type="term" value="P:lipoprotein biosynthetic process"/>
    <property type="evidence" value="ECO:0007669"/>
    <property type="project" value="UniProtKB-UniRule"/>
</dbReference>
<dbReference type="Proteomes" id="UP000623681">
    <property type="component" value="Unassembled WGS sequence"/>
</dbReference>
<dbReference type="AlphaFoldDB" id="A0A937K502"/>
<feature type="transmembrane region" description="Helical" evidence="7">
    <location>
        <begin position="117"/>
        <end position="137"/>
    </location>
</feature>
<keyword evidence="9" id="KW-1185">Reference proteome</keyword>
<name>A0A937K502_9CLOT</name>
<dbReference type="EC" id="2.5.1.145" evidence="7"/>